<keyword evidence="5 8" id="KW-0472">Membrane</keyword>
<proteinExistence type="predicted"/>
<reference evidence="10 11" key="1">
    <citation type="submission" date="2024-06" db="EMBL/GenBank/DDBJ databases">
        <title>A chromosome-level genome assembly of beet webworm, Loxostege sticticalis.</title>
        <authorList>
            <person name="Zhang Y."/>
        </authorList>
    </citation>
    <scope>NUCLEOTIDE SEQUENCE [LARGE SCALE GENOMIC DNA]</scope>
    <source>
        <strain evidence="10">AQ028</strain>
        <tissue evidence="10">Male pupae</tissue>
    </source>
</reference>
<keyword evidence="4 8" id="KW-1133">Transmembrane helix</keyword>
<evidence type="ECO:0000256" key="5">
    <source>
        <dbReference type="ARBA" id="ARBA00023136"/>
    </source>
</evidence>
<comment type="subcellular location">
    <subcellularLocation>
        <location evidence="1">Cell membrane</location>
        <topology evidence="1">Multi-pass membrane protein</topology>
    </subcellularLocation>
</comment>
<feature type="domain" description="Putative ionotropic receptor ligand binding" evidence="9">
    <location>
        <begin position="88"/>
        <end position="137"/>
    </location>
</feature>
<evidence type="ECO:0000313" key="11">
    <source>
        <dbReference type="Proteomes" id="UP001549921"/>
    </source>
</evidence>
<keyword evidence="2" id="KW-1003">Cell membrane</keyword>
<gene>
    <name evidence="10" type="ORF">ABMA28_014101</name>
</gene>
<dbReference type="PANTHER" id="PTHR42643:SF30">
    <property type="entry name" value="IONOTROPIC RECEPTOR 40A-RELATED"/>
    <property type="match status" value="1"/>
</dbReference>
<evidence type="ECO:0000256" key="8">
    <source>
        <dbReference type="SAM" id="Phobius"/>
    </source>
</evidence>
<dbReference type="EMBL" id="JBEDNZ010000005">
    <property type="protein sequence ID" value="KAL0841862.1"/>
    <property type="molecule type" value="Genomic_DNA"/>
</dbReference>
<feature type="transmembrane region" description="Helical" evidence="8">
    <location>
        <begin position="346"/>
        <end position="370"/>
    </location>
</feature>
<evidence type="ECO:0000256" key="7">
    <source>
        <dbReference type="ARBA" id="ARBA00023180"/>
    </source>
</evidence>
<name>A0ABD0TFM1_LOXSC</name>
<keyword evidence="6" id="KW-0675">Receptor</keyword>
<organism evidence="10 11">
    <name type="scientific">Loxostege sticticalis</name>
    <name type="common">Beet webworm moth</name>
    <dbReference type="NCBI Taxonomy" id="481309"/>
    <lineage>
        <taxon>Eukaryota</taxon>
        <taxon>Metazoa</taxon>
        <taxon>Ecdysozoa</taxon>
        <taxon>Arthropoda</taxon>
        <taxon>Hexapoda</taxon>
        <taxon>Insecta</taxon>
        <taxon>Pterygota</taxon>
        <taxon>Neoptera</taxon>
        <taxon>Endopterygota</taxon>
        <taxon>Lepidoptera</taxon>
        <taxon>Glossata</taxon>
        <taxon>Ditrysia</taxon>
        <taxon>Pyraloidea</taxon>
        <taxon>Crambidae</taxon>
        <taxon>Pyraustinae</taxon>
        <taxon>Loxostege</taxon>
    </lineage>
</organism>
<accession>A0ABD0TFM1</accession>
<evidence type="ECO:0000256" key="4">
    <source>
        <dbReference type="ARBA" id="ARBA00022989"/>
    </source>
</evidence>
<evidence type="ECO:0000256" key="3">
    <source>
        <dbReference type="ARBA" id="ARBA00022692"/>
    </source>
</evidence>
<keyword evidence="3 8" id="KW-0812">Transmembrane</keyword>
<evidence type="ECO:0000259" key="9">
    <source>
        <dbReference type="Pfam" id="PF24061"/>
    </source>
</evidence>
<feature type="transmembrane region" description="Helical" evidence="8">
    <location>
        <begin position="321"/>
        <end position="339"/>
    </location>
</feature>
<evidence type="ECO:0000256" key="1">
    <source>
        <dbReference type="ARBA" id="ARBA00004651"/>
    </source>
</evidence>
<keyword evidence="7" id="KW-0325">Glycoprotein</keyword>
<dbReference type="Gene3D" id="3.40.190.10">
    <property type="entry name" value="Periplasmic binding protein-like II"/>
    <property type="match status" value="1"/>
</dbReference>
<dbReference type="GO" id="GO:0005886">
    <property type="term" value="C:plasma membrane"/>
    <property type="evidence" value="ECO:0007669"/>
    <property type="project" value="UniProtKB-SubCell"/>
</dbReference>
<comment type="caution">
    <text evidence="10">The sequence shown here is derived from an EMBL/GenBank/DDBJ whole genome shotgun (WGS) entry which is preliminary data.</text>
</comment>
<dbReference type="PANTHER" id="PTHR42643">
    <property type="entry name" value="IONOTROPIC RECEPTOR 20A-RELATED"/>
    <property type="match status" value="1"/>
</dbReference>
<dbReference type="InterPro" id="IPR056198">
    <property type="entry name" value="LBD_receptor"/>
</dbReference>
<feature type="transmembrane region" description="Helical" evidence="8">
    <location>
        <begin position="289"/>
        <end position="309"/>
    </location>
</feature>
<dbReference type="SUPFAM" id="SSF53850">
    <property type="entry name" value="Periplasmic binding protein-like II"/>
    <property type="match status" value="1"/>
</dbReference>
<protein>
    <recommendedName>
        <fullName evidence="9">Putative ionotropic receptor ligand binding domain-containing protein</fullName>
    </recommendedName>
</protein>
<evidence type="ECO:0000313" key="10">
    <source>
        <dbReference type="EMBL" id="KAL0841862.1"/>
    </source>
</evidence>
<dbReference type="Pfam" id="PF24061">
    <property type="entry name" value="LBD_receptor"/>
    <property type="match status" value="1"/>
</dbReference>
<feature type="transmembrane region" description="Helical" evidence="8">
    <location>
        <begin position="534"/>
        <end position="554"/>
    </location>
</feature>
<sequence length="567" mass="65982">MQKQKIPIFPAISIVYSNADVNYLIEGINNLESYSIIVRSFYNRNWLIDTDSYIMLTENVEELAAGMSQITLETFWDPRSKIVVHVNNLTKEEINKVFDIFLNHRTYNVILVTNSYNDADIYTYDPFENGYCGKQFNDAKLVTSCKLYKIIDQYFPKQNENRFRNCSAKVLVGQDIPNIIIKPETNQHVDGVEHYLLQNIAEVEGVTLEFKISDIGFGVVLPNHTCTGLLAFLQNNEADIAASGFILIKNRADVFDFVYGYSFATLNVFTPALNTPVWEKLYKEFDYDIWILVFVYFVIITVISTVVLNLAPKLYDQHSGLLLQLWGFFYIGNSSVNLLKVKRLRLVLTCWIWFTFFISNFYTTALYSLVTAQVRQSQEDIKPENLQSLKPLKPCISSSIRTYFLFAFHYEFPENVPLAECNDVEKSLDAVANKKDLYAIEMTYSYELREDRYFDKDGNRKLDAWKFSSDNTFTLYLSKGFPLTKEFQKLSQRMFESGLIEYYKNFIIYHTQSAFEEKANSFKKIKLAHFKNHYIVLIIGYVASSICLFLEICVKHYMDASIKRKRT</sequence>
<evidence type="ECO:0000256" key="6">
    <source>
        <dbReference type="ARBA" id="ARBA00023170"/>
    </source>
</evidence>
<dbReference type="Proteomes" id="UP001549921">
    <property type="component" value="Unassembled WGS sequence"/>
</dbReference>
<evidence type="ECO:0000256" key="2">
    <source>
        <dbReference type="ARBA" id="ARBA00022475"/>
    </source>
</evidence>
<dbReference type="InterPro" id="IPR052192">
    <property type="entry name" value="Insect_Ionotropic_Sensory_Rcpt"/>
</dbReference>
<dbReference type="AlphaFoldDB" id="A0ABD0TFM1"/>